<evidence type="ECO:0000256" key="1">
    <source>
        <dbReference type="SAM" id="SignalP"/>
    </source>
</evidence>
<feature type="domain" description="DUF6259" evidence="2">
    <location>
        <begin position="268"/>
        <end position="544"/>
    </location>
</feature>
<dbReference type="RefSeq" id="WP_212190351.1">
    <property type="nucleotide sequence ID" value="NZ_JAGTAR010000013.1"/>
</dbReference>
<dbReference type="Gene3D" id="3.20.20.80">
    <property type="entry name" value="Glycosidases"/>
    <property type="match status" value="1"/>
</dbReference>
<dbReference type="InterPro" id="IPR046226">
    <property type="entry name" value="DUF6259"/>
</dbReference>
<dbReference type="InterPro" id="IPR017853">
    <property type="entry name" value="GH"/>
</dbReference>
<name>A0A941IWL1_9BACT</name>
<comment type="caution">
    <text evidence="3">The sequence shown here is derived from an EMBL/GenBank/DDBJ whole genome shotgun (WGS) entry which is preliminary data.</text>
</comment>
<evidence type="ECO:0000313" key="4">
    <source>
        <dbReference type="Proteomes" id="UP000679220"/>
    </source>
</evidence>
<gene>
    <name evidence="3" type="ORF">KDU71_10015</name>
</gene>
<feature type="signal peptide" evidence="1">
    <location>
        <begin position="1"/>
        <end position="20"/>
    </location>
</feature>
<reference evidence="3" key="2">
    <citation type="submission" date="2021-04" db="EMBL/GenBank/DDBJ databases">
        <authorList>
            <person name="Zhang T."/>
            <person name="Zhang Y."/>
            <person name="Lu D."/>
            <person name="Zuo D."/>
            <person name="Du Z."/>
        </authorList>
    </citation>
    <scope>NUCLEOTIDE SEQUENCE</scope>
    <source>
        <strain evidence="3">JR1</strain>
    </source>
</reference>
<dbReference type="SUPFAM" id="SSF51445">
    <property type="entry name" value="(Trans)glycosidases"/>
    <property type="match status" value="1"/>
</dbReference>
<evidence type="ECO:0000313" key="3">
    <source>
        <dbReference type="EMBL" id="MBR8535891.1"/>
    </source>
</evidence>
<reference evidence="3" key="1">
    <citation type="journal article" date="2018" name="Int. J. Syst. Evol. Microbiol.">
        <title>Carboxylicivirga sediminis sp. nov., isolated from coastal sediment.</title>
        <authorList>
            <person name="Wang F.Q."/>
            <person name="Ren L.H."/>
            <person name="Zou R.J."/>
            <person name="Sun Y.Z."/>
            <person name="Liu X.J."/>
            <person name="Jiang F."/>
            <person name="Liu L.J."/>
        </authorList>
    </citation>
    <scope>NUCLEOTIDE SEQUENCE</scope>
    <source>
        <strain evidence="3">JR1</strain>
    </source>
</reference>
<evidence type="ECO:0000259" key="2">
    <source>
        <dbReference type="Pfam" id="PF19773"/>
    </source>
</evidence>
<protein>
    <recommendedName>
        <fullName evidence="2">DUF6259 domain-containing protein</fullName>
    </recommendedName>
</protein>
<dbReference type="PROSITE" id="PS51257">
    <property type="entry name" value="PROKAR_LIPOPROTEIN"/>
    <property type="match status" value="1"/>
</dbReference>
<keyword evidence="4" id="KW-1185">Reference proteome</keyword>
<dbReference type="Proteomes" id="UP000679220">
    <property type="component" value="Unassembled WGS sequence"/>
</dbReference>
<feature type="chain" id="PRO_5037806241" description="DUF6259 domain-containing protein" evidence="1">
    <location>
        <begin position="21"/>
        <end position="808"/>
    </location>
</feature>
<dbReference type="EMBL" id="JAGTAR010000013">
    <property type="protein sequence ID" value="MBR8535891.1"/>
    <property type="molecule type" value="Genomic_DNA"/>
</dbReference>
<organism evidence="3 4">
    <name type="scientific">Carboxylicivirga sediminis</name>
    <dbReference type="NCBI Taxonomy" id="2006564"/>
    <lineage>
        <taxon>Bacteria</taxon>
        <taxon>Pseudomonadati</taxon>
        <taxon>Bacteroidota</taxon>
        <taxon>Bacteroidia</taxon>
        <taxon>Marinilabiliales</taxon>
        <taxon>Marinilabiliaceae</taxon>
        <taxon>Carboxylicivirga</taxon>
    </lineage>
</organism>
<sequence length="808" mass="92120">MRILVIICLSVFLVSCHPQTSVFTIDNENSVGIENDKLAIHFSKNNGQLLKLINKGTNDNYLKNEGKASIFRLFVNTTTMPKLKAGAHDNDYGGVIVEPSNCYLLNSSFEKEQSNGTLRLTYKAKEVPLEIALSIRLDHGKESFDSHLEVRNVSHDDVSVYAAFPYLSGICLGTDANSNLMVNMWDRGYPGEKAWENVTGGVYGQNVMMQWQCVYDPIVKEGLAIVTMDTLFTNKIYSCVPDGGLNVLYFDEQTLTKGKAFSWPENRIMAFNGNWRKAARAYGEWFSTNVETQKVPAWYKKEVVKRASTWLPSQETVSSNKRVKGEELFKSFRQLHDAYRGTYNDCMEIAMWNEGVNLWPETYGPWMSSGFIGFRSDLGGLEDFTRGVEECHKYGRRVGMYVAGYGIRKDSPLLKGEWKKYAIVKNERGVPLMDYRNGDNIYGAFCCPGYKPWQDNIIRVCCMLAKAGVDEIRLDELGFPFKPCFNPEHHHESPYNSNKWMRTMLKRVRQATDSINPDLFISTEFFMDYFSESTNGALVMDCSGHEIDAMKVALPDYLPLSYHASASEAAFKGAIMAKTESLRKDWAWGNIGAEKPDDFTEENNRELLWHELAGTLQDAVIYGEISEWDPVALNNSKWMGHLWKSDSYWVLTGGHVDGEPLREDVLVQLPEVPKGVKKVYEFNLETLQMRETEIDVKNEAGQVQLKFPMSAVLFPFKNCKPLPLIQQRMDGKEIKVEVSLYSPWSDDSRQYELSRITMNAPGFEVEQEIIDDKKLFTIHLGEGVSANEYYYTISGDCMNAKRWFSIRE</sequence>
<keyword evidence="1" id="KW-0732">Signal</keyword>
<dbReference type="Pfam" id="PF19773">
    <property type="entry name" value="DUF6259"/>
    <property type="match status" value="1"/>
</dbReference>
<proteinExistence type="predicted"/>
<accession>A0A941IWL1</accession>
<dbReference type="AlphaFoldDB" id="A0A941IWL1"/>